<dbReference type="Gene3D" id="1.10.10.10">
    <property type="entry name" value="Winged helix-like DNA-binding domain superfamily/Winged helix DNA-binding domain"/>
    <property type="match status" value="1"/>
</dbReference>
<proteinExistence type="inferred from homology"/>
<comment type="similarity">
    <text evidence="1">Belongs to the sigma-70 factor family. ECF subfamily.</text>
</comment>
<comment type="caution">
    <text evidence="7">The sequence shown here is derived from an EMBL/GenBank/DDBJ whole genome shotgun (WGS) entry which is preliminary data.</text>
</comment>
<dbReference type="InterPro" id="IPR014284">
    <property type="entry name" value="RNA_pol_sigma-70_dom"/>
</dbReference>
<evidence type="ECO:0000256" key="2">
    <source>
        <dbReference type="ARBA" id="ARBA00023015"/>
    </source>
</evidence>
<evidence type="ECO:0000259" key="5">
    <source>
        <dbReference type="Pfam" id="PF04542"/>
    </source>
</evidence>
<dbReference type="Gene3D" id="1.10.1740.10">
    <property type="match status" value="1"/>
</dbReference>
<evidence type="ECO:0000256" key="3">
    <source>
        <dbReference type="ARBA" id="ARBA00023082"/>
    </source>
</evidence>
<dbReference type="CDD" id="cd06171">
    <property type="entry name" value="Sigma70_r4"/>
    <property type="match status" value="1"/>
</dbReference>
<evidence type="ECO:0000313" key="7">
    <source>
        <dbReference type="EMBL" id="MFD1630280.1"/>
    </source>
</evidence>
<dbReference type="SUPFAM" id="SSF88946">
    <property type="entry name" value="Sigma2 domain of RNA polymerase sigma factors"/>
    <property type="match status" value="1"/>
</dbReference>
<accession>A0ABW4IC08</accession>
<evidence type="ECO:0000256" key="1">
    <source>
        <dbReference type="ARBA" id="ARBA00010641"/>
    </source>
</evidence>
<keyword evidence="3" id="KW-0731">Sigma factor</keyword>
<dbReference type="InterPro" id="IPR013324">
    <property type="entry name" value="RNA_pol_sigma_r3/r4-like"/>
</dbReference>
<organism evidence="7 8">
    <name type="scientific">Pseudopedobacter beijingensis</name>
    <dbReference type="NCBI Taxonomy" id="1207056"/>
    <lineage>
        <taxon>Bacteria</taxon>
        <taxon>Pseudomonadati</taxon>
        <taxon>Bacteroidota</taxon>
        <taxon>Sphingobacteriia</taxon>
        <taxon>Sphingobacteriales</taxon>
        <taxon>Sphingobacteriaceae</taxon>
        <taxon>Pseudopedobacter</taxon>
    </lineage>
</organism>
<gene>
    <name evidence="7" type="ORF">ACFSAH_10350</name>
</gene>
<dbReference type="InterPro" id="IPR014327">
    <property type="entry name" value="RNA_pol_sigma70_bacteroid"/>
</dbReference>
<evidence type="ECO:0000256" key="4">
    <source>
        <dbReference type="ARBA" id="ARBA00023163"/>
    </source>
</evidence>
<dbReference type="Proteomes" id="UP001597118">
    <property type="component" value="Unassembled WGS sequence"/>
</dbReference>
<dbReference type="EMBL" id="JBHUDG010000015">
    <property type="protein sequence ID" value="MFD1630280.1"/>
    <property type="molecule type" value="Genomic_DNA"/>
</dbReference>
<dbReference type="Pfam" id="PF08281">
    <property type="entry name" value="Sigma70_r4_2"/>
    <property type="match status" value="1"/>
</dbReference>
<evidence type="ECO:0000313" key="8">
    <source>
        <dbReference type="Proteomes" id="UP001597118"/>
    </source>
</evidence>
<dbReference type="SUPFAM" id="SSF88659">
    <property type="entry name" value="Sigma3 and sigma4 domains of RNA polymerase sigma factors"/>
    <property type="match status" value="1"/>
</dbReference>
<keyword evidence="8" id="KW-1185">Reference proteome</keyword>
<dbReference type="PANTHER" id="PTHR43133">
    <property type="entry name" value="RNA POLYMERASE ECF-TYPE SIGMA FACTO"/>
    <property type="match status" value="1"/>
</dbReference>
<keyword evidence="4" id="KW-0804">Transcription</keyword>
<feature type="domain" description="RNA polymerase sigma-70 region 2" evidence="5">
    <location>
        <begin position="27"/>
        <end position="92"/>
    </location>
</feature>
<dbReference type="InterPro" id="IPR013325">
    <property type="entry name" value="RNA_pol_sigma_r2"/>
</dbReference>
<dbReference type="RefSeq" id="WP_379662656.1">
    <property type="nucleotide sequence ID" value="NZ_JBHUDG010000015.1"/>
</dbReference>
<evidence type="ECO:0000259" key="6">
    <source>
        <dbReference type="Pfam" id="PF08281"/>
    </source>
</evidence>
<dbReference type="Pfam" id="PF04542">
    <property type="entry name" value="Sigma70_r2"/>
    <property type="match status" value="1"/>
</dbReference>
<dbReference type="InterPro" id="IPR007627">
    <property type="entry name" value="RNA_pol_sigma70_r2"/>
</dbReference>
<sequence>MNTYSSYSDKELFDLLKNGNRNAFAEIYDRYWALLYKHAYRLIKDQDLAQDVVQEVFVSLWDKIKAIDLQFSISSYLYTAVRNKVLNLIQRDKVKNNYIESLANFVASSEAITDYRLREGLLKEKIEKEVAALPSKMRQVFEMSRIQNMSHKQIAEELNLSDKTVKKQMSNAIKILRLKLGGFLILSILLKLL</sequence>
<dbReference type="NCBIfam" id="TIGR02937">
    <property type="entry name" value="sigma70-ECF"/>
    <property type="match status" value="1"/>
</dbReference>
<dbReference type="InterPro" id="IPR013249">
    <property type="entry name" value="RNA_pol_sigma70_r4_t2"/>
</dbReference>
<protein>
    <submittedName>
        <fullName evidence="7">RNA polymerase sigma factor</fullName>
    </submittedName>
</protein>
<dbReference type="NCBIfam" id="TIGR02985">
    <property type="entry name" value="Sig70_bacteroi1"/>
    <property type="match status" value="1"/>
</dbReference>
<dbReference type="InterPro" id="IPR039425">
    <property type="entry name" value="RNA_pol_sigma-70-like"/>
</dbReference>
<keyword evidence="2" id="KW-0805">Transcription regulation</keyword>
<name>A0ABW4IC08_9SPHI</name>
<feature type="domain" description="RNA polymerase sigma factor 70 region 4 type 2" evidence="6">
    <location>
        <begin position="124"/>
        <end position="174"/>
    </location>
</feature>
<dbReference type="InterPro" id="IPR036388">
    <property type="entry name" value="WH-like_DNA-bd_sf"/>
</dbReference>
<reference evidence="8" key="1">
    <citation type="journal article" date="2019" name="Int. J. Syst. Evol. Microbiol.">
        <title>The Global Catalogue of Microorganisms (GCM) 10K type strain sequencing project: providing services to taxonomists for standard genome sequencing and annotation.</title>
        <authorList>
            <consortium name="The Broad Institute Genomics Platform"/>
            <consortium name="The Broad Institute Genome Sequencing Center for Infectious Disease"/>
            <person name="Wu L."/>
            <person name="Ma J."/>
        </authorList>
    </citation>
    <scope>NUCLEOTIDE SEQUENCE [LARGE SCALE GENOMIC DNA]</scope>
    <source>
        <strain evidence="8">CCUG 53762</strain>
    </source>
</reference>
<dbReference type="PANTHER" id="PTHR43133:SF46">
    <property type="entry name" value="RNA POLYMERASE SIGMA-70 FACTOR ECF SUBFAMILY"/>
    <property type="match status" value="1"/>
</dbReference>